<protein>
    <submittedName>
        <fullName evidence="1">DUF1697 domain-containing protein</fullName>
    </submittedName>
</protein>
<comment type="caution">
    <text evidence="1">The sequence shown here is derived from an EMBL/GenBank/DDBJ whole genome shotgun (WGS) entry which is preliminary data.</text>
</comment>
<evidence type="ECO:0000313" key="3">
    <source>
        <dbReference type="Proteomes" id="UP000267137"/>
    </source>
</evidence>
<dbReference type="Pfam" id="PF08002">
    <property type="entry name" value="DUF1697"/>
    <property type="match status" value="1"/>
</dbReference>
<dbReference type="Gene3D" id="3.30.70.1280">
    <property type="entry name" value="SP0830-like domains"/>
    <property type="match status" value="1"/>
</dbReference>
<dbReference type="GeneID" id="57845098"/>
<dbReference type="InterPro" id="IPR012545">
    <property type="entry name" value="DUF1697"/>
</dbReference>
<reference evidence="1" key="2">
    <citation type="submission" date="2020-04" db="EMBL/GenBank/DDBJ databases">
        <title>Deep metagenomics examines the oral microbiome during advanced dental caries in children, revealing novel taxa and co-occurrences with host molecules.</title>
        <authorList>
            <person name="Baker J.L."/>
            <person name="Morton J.T."/>
            <person name="Dinis M."/>
            <person name="Alvarez R."/>
            <person name="Tran N.C."/>
            <person name="Knight R."/>
            <person name="Edlund A."/>
        </authorList>
    </citation>
    <scope>NUCLEOTIDE SEQUENCE</scope>
    <source>
        <strain evidence="1">JCVI_23_bin.22</strain>
    </source>
</reference>
<dbReference type="Proteomes" id="UP000267137">
    <property type="component" value="Unassembled WGS sequence"/>
</dbReference>
<dbReference type="AlphaFoldDB" id="A0A3R9KKW1"/>
<dbReference type="SUPFAM" id="SSF160379">
    <property type="entry name" value="SP0830-like"/>
    <property type="match status" value="1"/>
</dbReference>
<evidence type="ECO:0000313" key="1">
    <source>
        <dbReference type="EMBL" id="MBF1712497.1"/>
    </source>
</evidence>
<name>A0A3R9KKW1_STRIT</name>
<dbReference type="PANTHER" id="PTHR36439:SF1">
    <property type="entry name" value="DUF1697 DOMAIN-CONTAINING PROTEIN"/>
    <property type="match status" value="1"/>
</dbReference>
<reference evidence="2 3" key="1">
    <citation type="submission" date="2018-11" db="EMBL/GenBank/DDBJ databases">
        <title>Species Designations Belie Phenotypic and Genotypic Heterogeneity in Oral Streptococci.</title>
        <authorList>
            <person name="Velsko I."/>
        </authorList>
    </citation>
    <scope>NUCLEOTIDE SEQUENCE [LARGE SCALE GENOMIC DNA]</scope>
    <source>
        <strain evidence="2 3">KLC02</strain>
    </source>
</reference>
<sequence>MRCKHQVQYLALLRGVMPMGPNRIPKMSDLVQLLETSGLDNVSSYIQSGNVICETSISAKELARHIHQLILEKIGANLAIIVKEKSDLEKAILQNPFPEELDSSRIHLVFTNSHISTERLTEVREMNFTDEIFAVGETCLYMYLPRDARIKKLNNNFLEKKLGIIATTRKLSVIKKLIDRMD</sequence>
<dbReference type="EMBL" id="RJOO01000001">
    <property type="protein sequence ID" value="RSJ24692.1"/>
    <property type="molecule type" value="Genomic_DNA"/>
</dbReference>
<dbReference type="EMBL" id="JABZYP010000004">
    <property type="protein sequence ID" value="MBF1712497.1"/>
    <property type="molecule type" value="Genomic_DNA"/>
</dbReference>
<dbReference type="RefSeq" id="WP_003072020.1">
    <property type="nucleotide sequence ID" value="NZ_BHYP01000001.1"/>
</dbReference>
<evidence type="ECO:0000313" key="4">
    <source>
        <dbReference type="Proteomes" id="UP000721045"/>
    </source>
</evidence>
<accession>A0A3R9KKW1</accession>
<proteinExistence type="predicted"/>
<dbReference type="PANTHER" id="PTHR36439">
    <property type="entry name" value="BLL4334 PROTEIN"/>
    <property type="match status" value="1"/>
</dbReference>
<dbReference type="PIRSF" id="PIRSF008502">
    <property type="entry name" value="UCP008502"/>
    <property type="match status" value="1"/>
</dbReference>
<organism evidence="1 4">
    <name type="scientific">Streptococcus intermedius</name>
    <dbReference type="NCBI Taxonomy" id="1338"/>
    <lineage>
        <taxon>Bacteria</taxon>
        <taxon>Bacillati</taxon>
        <taxon>Bacillota</taxon>
        <taxon>Bacilli</taxon>
        <taxon>Lactobacillales</taxon>
        <taxon>Streptococcaceae</taxon>
        <taxon>Streptococcus</taxon>
        <taxon>Streptococcus anginosus group</taxon>
    </lineage>
</organism>
<dbReference type="Proteomes" id="UP000721045">
    <property type="component" value="Unassembled WGS sequence"/>
</dbReference>
<dbReference type="OMA" id="YAPDGLG"/>
<gene>
    <name evidence="2" type="ORF">D8827_02745</name>
    <name evidence="1" type="ORF">HXO88_01965</name>
</gene>
<evidence type="ECO:0000313" key="2">
    <source>
        <dbReference type="EMBL" id="RSJ24692.1"/>
    </source>
</evidence>